<dbReference type="EMBL" id="LS483250">
    <property type="protein sequence ID" value="SQD77592.1"/>
    <property type="molecule type" value="Genomic_DNA"/>
</dbReference>
<organism evidence="2 3">
    <name type="scientific">Moritella yayanosii</name>
    <dbReference type="NCBI Taxonomy" id="69539"/>
    <lineage>
        <taxon>Bacteria</taxon>
        <taxon>Pseudomonadati</taxon>
        <taxon>Pseudomonadota</taxon>
        <taxon>Gammaproteobacteria</taxon>
        <taxon>Alteromonadales</taxon>
        <taxon>Moritellaceae</taxon>
        <taxon>Moritella</taxon>
    </lineage>
</organism>
<accession>A0A330LMC4</accession>
<dbReference type="OrthoDB" id="341943at2"/>
<protein>
    <submittedName>
        <fullName evidence="2">Uncharacterized protein</fullName>
    </submittedName>
</protein>
<reference evidence="3" key="1">
    <citation type="submission" date="2018-05" db="EMBL/GenBank/DDBJ databases">
        <authorList>
            <person name="Cea G.-C."/>
            <person name="William W."/>
        </authorList>
    </citation>
    <scope>NUCLEOTIDE SEQUENCE [LARGE SCALE GENOMIC DNA]</scope>
    <source>
        <strain evidence="3">DB21MT 5</strain>
    </source>
</reference>
<name>A0A330LMC4_9GAMM</name>
<keyword evidence="3" id="KW-1185">Reference proteome</keyword>
<feature type="transmembrane region" description="Helical" evidence="1">
    <location>
        <begin position="12"/>
        <end position="38"/>
    </location>
</feature>
<keyword evidence="1" id="KW-0812">Transmembrane</keyword>
<evidence type="ECO:0000256" key="1">
    <source>
        <dbReference type="SAM" id="Phobius"/>
    </source>
</evidence>
<feature type="transmembrane region" description="Helical" evidence="1">
    <location>
        <begin position="102"/>
        <end position="122"/>
    </location>
</feature>
<evidence type="ECO:0000313" key="3">
    <source>
        <dbReference type="Proteomes" id="UP000250163"/>
    </source>
</evidence>
<proteinExistence type="predicted"/>
<feature type="transmembrane region" description="Helical" evidence="1">
    <location>
        <begin position="50"/>
        <end position="69"/>
    </location>
</feature>
<sequence length="128" mass="14169">MNIIITKIKWIMVIAGLLTCSMIFAVFAPQAALISMFGEAISDPLGEVVVRSWGFLIFLMGVLLIYGAFKPVYRNLSLVIVGISKIAFISLIVIFGEQYIEKSAVTIIFDSILIALFAFYLIKVKNVT</sequence>
<keyword evidence="1" id="KW-1133">Transmembrane helix</keyword>
<dbReference type="KEGG" id="mya:MORIYA_1114"/>
<keyword evidence="1" id="KW-0472">Membrane</keyword>
<dbReference type="AlphaFoldDB" id="A0A330LMC4"/>
<dbReference type="RefSeq" id="WP_112713291.1">
    <property type="nucleotide sequence ID" value="NZ_LS483250.1"/>
</dbReference>
<dbReference type="Proteomes" id="UP000250163">
    <property type="component" value="Chromosome MORIYA"/>
</dbReference>
<feature type="transmembrane region" description="Helical" evidence="1">
    <location>
        <begin position="76"/>
        <end position="96"/>
    </location>
</feature>
<gene>
    <name evidence="2" type="ORF">MORIYA_1114</name>
</gene>
<evidence type="ECO:0000313" key="2">
    <source>
        <dbReference type="EMBL" id="SQD77592.1"/>
    </source>
</evidence>